<keyword evidence="4" id="KW-0540">Nuclease</keyword>
<evidence type="ECO:0000256" key="5">
    <source>
        <dbReference type="ARBA" id="ARBA00022759"/>
    </source>
</evidence>
<dbReference type="EC" id="2.7.7.49" evidence="1"/>
<dbReference type="SUPFAM" id="SSF53098">
    <property type="entry name" value="Ribonuclease H-like"/>
    <property type="match status" value="1"/>
</dbReference>
<keyword evidence="5" id="KW-0255">Endonuclease</keyword>
<dbReference type="InterPro" id="IPR043128">
    <property type="entry name" value="Rev_trsase/Diguanyl_cyclase"/>
</dbReference>
<dbReference type="PANTHER" id="PTHR37984:SF8">
    <property type="entry name" value="CCHC-TYPE DOMAIN-CONTAINING PROTEIN"/>
    <property type="match status" value="1"/>
</dbReference>
<sequence length="1375" mass="158076">MDSDKVKPMSAEHVPHKVKMDSDKVKPMSAEYVPHNVNALPILHISTDALNNNGEEWKKWWQQYELYLLASGLDATSEKRKIAIMLHSMGGKGLEIFNSFNLDINVIKLEEVRKKFSNYFEPQTNLTLLRHTFFTRKQNNAESINEFMTDLENISMKCEFGDLRESLVRDIFIANMSSNLSHIRQRLLQESKLTLERTMEIARTVIVAQQNAETISSTRDAVRENVLQVNSQRSNSGGRQASYNHRSRASSPTRMNRHPERSSSSESSSSHHYNRRQSPSMSSSKEPCGRCGQRHRYKCPAAGARCRSCNSFGHFAKFCWKSKNIRNLESLSLNDEDAECAERHFIGAVTKNINNYSSQAWNLKLMINKKPVDCILDSGADLNIMSLSNFQNININNINLQNCNLKVTGFGGKDIPIVGQCEFKCVLYGRVTHYINFVITNLECQTVLGLPSCLSLGIIKRVFNIQKDDCESILTEYNDVFQGLGCLPPVVHLNLNPDAVPCVDPPRKVPFALLKDLRGELDRMVEMEVIEKVTKPTSWVNSVVVTVKESGQLRICLDPRHLNKSIMREHYPLVNIDEIRSKLKGAAYYSHLDAFSGFWSLKLDSESSDLCTFQTPFGRYKYLRLPFGINASTEIFYRIMLDLFGDLEGVLIFVDDFLVYGETVEIHNMRLRKVMERVRQVNLKLNKSKCKFLVEEVCFLGYIFSKDGVKVDNRKVQAIKELPTPTNVKDLQRFLGMINYLGPFIENLSEKTNILRNLLKNGVEWVWDENHEQCFNNLKETITNAPVLAHYDTKLPLTLSVDASKSAVGAVILQEGRPIAYSSRTLTSSQENYAQIEKELFAIQFGCNKFHQYVYGSRVKVETDHKPLVYLFKKPLHDVPARLQRMMLALQAYDLDVIYVPGKEMFISDTLSRAAMKENFIPNYESDMQCHVNSVYSNLAVSEAYKIKLLEATNSDKALQTLKKYCQQGWPSNKTKVEEMLKCYWSFQNEIHVINDLLFKGNRLIVPQAMIKEMLIKIHEGHQGINKCLKLAREILYWPTINVDIKNMVEQCQVCAKFRVSNQNEPLQNYKITKFPWQQVGIDFLYFENSNYLIVTDYYSKYIEIALMDKGYSAKNVIIHLKSIFARHGIPMSLVSDGGPPFLSLEFKSFLYDWDIEHVVSSPYHSQSNGQAESSVKIIKNILKKCKETNTDPYIALLQYRNTPKNNLPSPAQLLMSRNLRMNIPVTQNRLKPKVVKFSHYKECFQKRNTHDAKYYNSKTKPLPLLQIGDHVYFKKIPNGNWLPAIVKEKLNCQRSYIIEANDGIRYRRNRVHLKFRFHSNVYCHDPLPMRTSSLEGTEREGIEDDGQVEEVKAKGSEPYMTRSGRVVKLPARYM</sequence>
<evidence type="ECO:0000256" key="2">
    <source>
        <dbReference type="ARBA" id="ARBA00022679"/>
    </source>
</evidence>
<dbReference type="InterPro" id="IPR043502">
    <property type="entry name" value="DNA/RNA_pol_sf"/>
</dbReference>
<evidence type="ECO:0000259" key="13">
    <source>
        <dbReference type="PROSITE" id="PS50878"/>
    </source>
</evidence>
<dbReference type="Gene3D" id="3.30.420.10">
    <property type="entry name" value="Ribonuclease H-like superfamily/Ribonuclease H"/>
    <property type="match status" value="1"/>
</dbReference>
<evidence type="ECO:0000313" key="16">
    <source>
        <dbReference type="Proteomes" id="UP000823941"/>
    </source>
</evidence>
<dbReference type="InterPro" id="IPR021109">
    <property type="entry name" value="Peptidase_aspartic_dom_sf"/>
</dbReference>
<evidence type="ECO:0000256" key="10">
    <source>
        <dbReference type="ARBA" id="ARBA00022918"/>
    </source>
</evidence>
<comment type="caution">
    <text evidence="15">The sequence shown here is derived from an EMBL/GenBank/DDBJ whole genome shotgun (WGS) entry which is preliminary data.</text>
</comment>
<dbReference type="Gene3D" id="3.10.10.10">
    <property type="entry name" value="HIV Type 1 Reverse Transcriptase, subunit A, domain 1"/>
    <property type="match status" value="1"/>
</dbReference>
<evidence type="ECO:0000313" key="15">
    <source>
        <dbReference type="EMBL" id="KAG7295168.1"/>
    </source>
</evidence>
<dbReference type="PROSITE" id="PS00141">
    <property type="entry name" value="ASP_PROTEASE"/>
    <property type="match status" value="1"/>
</dbReference>
<keyword evidence="7" id="KW-0460">Magnesium</keyword>
<keyword evidence="3" id="KW-0548">Nucleotidyltransferase</keyword>
<evidence type="ECO:0000256" key="8">
    <source>
        <dbReference type="ARBA" id="ARBA00022884"/>
    </source>
</evidence>
<evidence type="ECO:0000256" key="11">
    <source>
        <dbReference type="SAM" id="MobiDB-lite"/>
    </source>
</evidence>
<proteinExistence type="predicted"/>
<keyword evidence="16" id="KW-1185">Reference proteome</keyword>
<dbReference type="InterPro" id="IPR000477">
    <property type="entry name" value="RT_dom"/>
</dbReference>
<organism evidence="15 16">
    <name type="scientific">Plutella xylostella</name>
    <name type="common">Diamondback moth</name>
    <name type="synonym">Plutella maculipennis</name>
    <dbReference type="NCBI Taxonomy" id="51655"/>
    <lineage>
        <taxon>Eukaryota</taxon>
        <taxon>Metazoa</taxon>
        <taxon>Ecdysozoa</taxon>
        <taxon>Arthropoda</taxon>
        <taxon>Hexapoda</taxon>
        <taxon>Insecta</taxon>
        <taxon>Pterygota</taxon>
        <taxon>Neoptera</taxon>
        <taxon>Endopterygota</taxon>
        <taxon>Lepidoptera</taxon>
        <taxon>Glossata</taxon>
        <taxon>Ditrysia</taxon>
        <taxon>Yponomeutoidea</taxon>
        <taxon>Plutellidae</taxon>
        <taxon>Plutella</taxon>
    </lineage>
</organism>
<feature type="domain" description="Peptidase A2" evidence="12">
    <location>
        <begin position="372"/>
        <end position="412"/>
    </location>
</feature>
<dbReference type="InterPro" id="IPR001995">
    <property type="entry name" value="Peptidase_A2_cat"/>
</dbReference>
<feature type="region of interest" description="Disordered" evidence="11">
    <location>
        <begin position="228"/>
        <end position="290"/>
    </location>
</feature>
<evidence type="ECO:0000259" key="14">
    <source>
        <dbReference type="PROSITE" id="PS50994"/>
    </source>
</evidence>
<dbReference type="InterPro" id="IPR001584">
    <property type="entry name" value="Integrase_cat-core"/>
</dbReference>
<dbReference type="InterPro" id="IPR050951">
    <property type="entry name" value="Retrovirus_Pol_polyprotein"/>
</dbReference>
<evidence type="ECO:0000259" key="12">
    <source>
        <dbReference type="PROSITE" id="PS50175"/>
    </source>
</evidence>
<keyword evidence="9" id="KW-0229">DNA integration</keyword>
<feature type="compositionally biased region" description="Polar residues" evidence="11">
    <location>
        <begin position="276"/>
        <end position="285"/>
    </location>
</feature>
<dbReference type="Pfam" id="PF17921">
    <property type="entry name" value="Integrase_H2C2"/>
    <property type="match status" value="1"/>
</dbReference>
<feature type="compositionally biased region" description="Polar residues" evidence="11">
    <location>
        <begin position="228"/>
        <end position="254"/>
    </location>
</feature>
<dbReference type="SUPFAM" id="SSF50630">
    <property type="entry name" value="Acid proteases"/>
    <property type="match status" value="1"/>
</dbReference>
<dbReference type="Proteomes" id="UP000823941">
    <property type="component" value="Chromosome 31"/>
</dbReference>
<dbReference type="Gene3D" id="3.30.70.270">
    <property type="match status" value="2"/>
</dbReference>
<evidence type="ECO:0000256" key="4">
    <source>
        <dbReference type="ARBA" id="ARBA00022722"/>
    </source>
</evidence>
<dbReference type="InterPro" id="IPR041588">
    <property type="entry name" value="Integrase_H2C2"/>
</dbReference>
<keyword evidence="6" id="KW-0378">Hydrolase</keyword>
<dbReference type="Pfam" id="PF00665">
    <property type="entry name" value="rve"/>
    <property type="match status" value="1"/>
</dbReference>
<dbReference type="PROSITE" id="PS50994">
    <property type="entry name" value="INTEGRASE"/>
    <property type="match status" value="1"/>
</dbReference>
<dbReference type="InterPro" id="IPR041577">
    <property type="entry name" value="RT_RNaseH_2"/>
</dbReference>
<dbReference type="InterPro" id="IPR012337">
    <property type="entry name" value="RNaseH-like_sf"/>
</dbReference>
<keyword evidence="8" id="KW-0694">RNA-binding</keyword>
<dbReference type="CDD" id="cd01647">
    <property type="entry name" value="RT_LTR"/>
    <property type="match status" value="1"/>
</dbReference>
<name>A0ABQ7PQB0_PLUXY</name>
<dbReference type="PROSITE" id="PS50175">
    <property type="entry name" value="ASP_PROT_RETROV"/>
    <property type="match status" value="1"/>
</dbReference>
<keyword evidence="10" id="KW-0695">RNA-directed DNA polymerase</keyword>
<dbReference type="CDD" id="cd09274">
    <property type="entry name" value="RNase_HI_RT_Ty3"/>
    <property type="match status" value="1"/>
</dbReference>
<dbReference type="SUPFAM" id="SSF56672">
    <property type="entry name" value="DNA/RNA polymerases"/>
    <property type="match status" value="1"/>
</dbReference>
<evidence type="ECO:0000256" key="1">
    <source>
        <dbReference type="ARBA" id="ARBA00012493"/>
    </source>
</evidence>
<dbReference type="PANTHER" id="PTHR37984">
    <property type="entry name" value="PROTEIN CBG26694"/>
    <property type="match status" value="1"/>
</dbReference>
<dbReference type="Gene3D" id="2.40.70.10">
    <property type="entry name" value="Acid Proteases"/>
    <property type="match status" value="1"/>
</dbReference>
<dbReference type="InterPro" id="IPR036397">
    <property type="entry name" value="RNaseH_sf"/>
</dbReference>
<dbReference type="Pfam" id="PF17919">
    <property type="entry name" value="RT_RNaseH_2"/>
    <property type="match status" value="1"/>
</dbReference>
<feature type="domain" description="Integrase catalytic" evidence="14">
    <location>
        <begin position="1072"/>
        <end position="1226"/>
    </location>
</feature>
<gene>
    <name evidence="15" type="ORF">JYU34_022137</name>
</gene>
<reference evidence="15 16" key="1">
    <citation type="submission" date="2021-06" db="EMBL/GenBank/DDBJ databases">
        <title>A haploid diamondback moth (Plutella xylostella L.) genome assembly resolves 31 chromosomes and identifies a diamide resistance mutation.</title>
        <authorList>
            <person name="Ward C.M."/>
            <person name="Perry K.D."/>
            <person name="Baker G."/>
            <person name="Powis K."/>
            <person name="Heckel D.G."/>
            <person name="Baxter S.W."/>
        </authorList>
    </citation>
    <scope>NUCLEOTIDE SEQUENCE [LARGE SCALE GENOMIC DNA]</scope>
    <source>
        <strain evidence="15 16">LV</strain>
        <tissue evidence="15">Single pupa</tissue>
    </source>
</reference>
<feature type="domain" description="Reverse transcriptase" evidence="13">
    <location>
        <begin position="528"/>
        <end position="704"/>
    </location>
</feature>
<evidence type="ECO:0000256" key="3">
    <source>
        <dbReference type="ARBA" id="ARBA00022695"/>
    </source>
</evidence>
<dbReference type="EMBL" id="JAHIBW010000031">
    <property type="protein sequence ID" value="KAG7295168.1"/>
    <property type="molecule type" value="Genomic_DNA"/>
</dbReference>
<dbReference type="PROSITE" id="PS50878">
    <property type="entry name" value="RT_POL"/>
    <property type="match status" value="1"/>
</dbReference>
<accession>A0ABQ7PQB0</accession>
<dbReference type="InterPro" id="IPR001969">
    <property type="entry name" value="Aspartic_peptidase_AS"/>
</dbReference>
<protein>
    <recommendedName>
        <fullName evidence="1">RNA-directed DNA polymerase</fullName>
        <ecNumber evidence="1">2.7.7.49</ecNumber>
    </recommendedName>
</protein>
<dbReference type="Pfam" id="PF00078">
    <property type="entry name" value="RVT_1"/>
    <property type="match status" value="1"/>
</dbReference>
<dbReference type="Gene3D" id="1.10.340.70">
    <property type="match status" value="1"/>
</dbReference>
<evidence type="ECO:0000256" key="9">
    <source>
        <dbReference type="ARBA" id="ARBA00022908"/>
    </source>
</evidence>
<keyword evidence="2" id="KW-0808">Transferase</keyword>
<evidence type="ECO:0000256" key="6">
    <source>
        <dbReference type="ARBA" id="ARBA00022801"/>
    </source>
</evidence>
<evidence type="ECO:0000256" key="7">
    <source>
        <dbReference type="ARBA" id="ARBA00022842"/>
    </source>
</evidence>